<organism evidence="2 3">
    <name type="scientific">Paenibacillus prosopidis</name>
    <dbReference type="NCBI Taxonomy" id="630520"/>
    <lineage>
        <taxon>Bacteria</taxon>
        <taxon>Bacillati</taxon>
        <taxon>Bacillota</taxon>
        <taxon>Bacilli</taxon>
        <taxon>Bacillales</taxon>
        <taxon>Paenibacillaceae</taxon>
        <taxon>Paenibacillus</taxon>
    </lineage>
</organism>
<keyword evidence="1" id="KW-0812">Transmembrane</keyword>
<comment type="caution">
    <text evidence="2">The sequence shown here is derived from an EMBL/GenBank/DDBJ whole genome shotgun (WGS) entry which is preliminary data.</text>
</comment>
<evidence type="ECO:0000256" key="1">
    <source>
        <dbReference type="SAM" id="Phobius"/>
    </source>
</evidence>
<feature type="transmembrane region" description="Helical" evidence="1">
    <location>
        <begin position="63"/>
        <end position="81"/>
    </location>
</feature>
<keyword evidence="1" id="KW-0472">Membrane</keyword>
<name>A0A368VIR1_9BACL</name>
<feature type="transmembrane region" description="Helical" evidence="1">
    <location>
        <begin position="21"/>
        <end position="43"/>
    </location>
</feature>
<accession>A0A368VIR1</accession>
<reference evidence="2 3" key="1">
    <citation type="submission" date="2018-07" db="EMBL/GenBank/DDBJ databases">
        <title>Genomic Encyclopedia of Type Strains, Phase III (KMG-III): the genomes of soil and plant-associated and newly described type strains.</title>
        <authorList>
            <person name="Whitman W."/>
        </authorList>
    </citation>
    <scope>NUCLEOTIDE SEQUENCE [LARGE SCALE GENOMIC DNA]</scope>
    <source>
        <strain evidence="2 3">CECT 7506</strain>
    </source>
</reference>
<evidence type="ECO:0000313" key="2">
    <source>
        <dbReference type="EMBL" id="RCW41342.1"/>
    </source>
</evidence>
<proteinExistence type="predicted"/>
<sequence length="209" mass="23169">MMFKWRTIADHFKQMNPYIAFGFILFFAGMIIGGTNPAFQSFLNNQMEGLEQLSNFIEQSENPVLMSIIVIFLNNAVKSIFVMYLGALFGILPFFFLVVNGMVVGYLLQRVAEVHGGGYVFELVVKGLLPHGILEIPAIIIACAYGMRFGVLAFKGLGSLIFARSKTAGVGRELETFVIRTVPVMVILTISLLIASLIESTITTWLLKM</sequence>
<dbReference type="AlphaFoldDB" id="A0A368VIR1"/>
<dbReference type="RefSeq" id="WP_245976630.1">
    <property type="nucleotide sequence ID" value="NZ_QPJD01000025.1"/>
</dbReference>
<dbReference type="PANTHER" id="PTHR35337">
    <property type="entry name" value="SLR1478 PROTEIN"/>
    <property type="match status" value="1"/>
</dbReference>
<gene>
    <name evidence="2" type="ORF">DFP97_12582</name>
</gene>
<evidence type="ECO:0000313" key="3">
    <source>
        <dbReference type="Proteomes" id="UP000252415"/>
    </source>
</evidence>
<feature type="transmembrane region" description="Helical" evidence="1">
    <location>
        <begin position="128"/>
        <end position="157"/>
    </location>
</feature>
<protein>
    <submittedName>
        <fullName evidence="2">Stage II sporulation protein M</fullName>
    </submittedName>
</protein>
<feature type="transmembrane region" description="Helical" evidence="1">
    <location>
        <begin position="177"/>
        <end position="198"/>
    </location>
</feature>
<keyword evidence="3" id="KW-1185">Reference proteome</keyword>
<dbReference type="PANTHER" id="PTHR35337:SF1">
    <property type="entry name" value="SLR1478 PROTEIN"/>
    <property type="match status" value="1"/>
</dbReference>
<feature type="transmembrane region" description="Helical" evidence="1">
    <location>
        <begin position="88"/>
        <end position="108"/>
    </location>
</feature>
<dbReference type="InterPro" id="IPR002798">
    <property type="entry name" value="SpoIIM-like"/>
</dbReference>
<dbReference type="Pfam" id="PF01944">
    <property type="entry name" value="SpoIIM"/>
    <property type="match status" value="1"/>
</dbReference>
<dbReference type="EMBL" id="QPJD01000025">
    <property type="protein sequence ID" value="RCW41342.1"/>
    <property type="molecule type" value="Genomic_DNA"/>
</dbReference>
<keyword evidence="1" id="KW-1133">Transmembrane helix</keyword>
<dbReference type="Proteomes" id="UP000252415">
    <property type="component" value="Unassembled WGS sequence"/>
</dbReference>